<evidence type="ECO:0000256" key="1">
    <source>
        <dbReference type="ARBA" id="ARBA00004613"/>
    </source>
</evidence>
<keyword evidence="3" id="KW-0964">Secreted</keyword>
<name>A0ABW1VZU5_9GAMM</name>
<evidence type="ECO:0000259" key="6">
    <source>
        <dbReference type="Pfam" id="PF22178"/>
    </source>
</evidence>
<keyword evidence="8" id="KW-1185">Reference proteome</keyword>
<dbReference type="NCBIfam" id="TIGR03361">
    <property type="entry name" value="VI_Rhs_Vgr"/>
    <property type="match status" value="1"/>
</dbReference>
<dbReference type="NCBIfam" id="TIGR01646">
    <property type="entry name" value="vgr_GE"/>
    <property type="match status" value="1"/>
</dbReference>
<dbReference type="SUPFAM" id="SSF69279">
    <property type="entry name" value="Phage tail proteins"/>
    <property type="match status" value="2"/>
</dbReference>
<dbReference type="Gene3D" id="2.40.50.230">
    <property type="entry name" value="Gp5 N-terminal domain"/>
    <property type="match status" value="1"/>
</dbReference>
<dbReference type="RefSeq" id="WP_385949370.1">
    <property type="nucleotide sequence ID" value="NZ_JBHSUB010000008.1"/>
</dbReference>
<dbReference type="PANTHER" id="PTHR32305">
    <property type="match status" value="1"/>
</dbReference>
<dbReference type="InterPro" id="IPR006531">
    <property type="entry name" value="Gp5/Vgr_OB"/>
</dbReference>
<dbReference type="InterPro" id="IPR017847">
    <property type="entry name" value="T6SS_RhsGE_Vgr_subset"/>
</dbReference>
<dbReference type="Gene3D" id="4.10.220.110">
    <property type="match status" value="1"/>
</dbReference>
<dbReference type="InterPro" id="IPR006533">
    <property type="entry name" value="T6SS_Vgr_RhsGE"/>
</dbReference>
<dbReference type="Proteomes" id="UP001596230">
    <property type="component" value="Unassembled WGS sequence"/>
</dbReference>
<feature type="domain" description="Gp5/Type VI secretion system Vgr C-terminal trimerisation" evidence="6">
    <location>
        <begin position="485"/>
        <end position="595"/>
    </location>
</feature>
<accession>A0ABW1VZU5</accession>
<dbReference type="EMBL" id="JBHSUB010000008">
    <property type="protein sequence ID" value="MFC6378150.1"/>
    <property type="molecule type" value="Genomic_DNA"/>
</dbReference>
<dbReference type="SUPFAM" id="SSF69349">
    <property type="entry name" value="Phage fibre proteins"/>
    <property type="match status" value="1"/>
</dbReference>
<dbReference type="SUPFAM" id="SSF69255">
    <property type="entry name" value="gp5 N-terminal domain-like"/>
    <property type="match status" value="1"/>
</dbReference>
<dbReference type="PANTHER" id="PTHR32305:SF15">
    <property type="entry name" value="PROTEIN RHSA-RELATED"/>
    <property type="match status" value="1"/>
</dbReference>
<feature type="compositionally biased region" description="Low complexity" evidence="4">
    <location>
        <begin position="687"/>
        <end position="708"/>
    </location>
</feature>
<evidence type="ECO:0000256" key="4">
    <source>
        <dbReference type="SAM" id="MobiDB-lite"/>
    </source>
</evidence>
<comment type="subcellular location">
    <subcellularLocation>
        <location evidence="1">Secreted</location>
    </subcellularLocation>
</comment>
<dbReference type="InterPro" id="IPR037026">
    <property type="entry name" value="Vgr_OB-fold_dom_sf"/>
</dbReference>
<comment type="caution">
    <text evidence="7">The sequence shown here is derived from an EMBL/GenBank/DDBJ whole genome shotgun (WGS) entry which is preliminary data.</text>
</comment>
<sequence length="715" mass="78186">MTRTLSLESAAMPHLLGEPALVITRLQGEESLSALYNYTVTATTPDNSNISWQAASAIDIKSLIGKQMTVRIALNDWRTETGTESAHREITGIVQQVRFLGRRNNCALYQMVLRPWLYLAELTSDFRIFQNKTVTEIIGEVLADYDFPQEKRIAATYPPLEYQVQYGETDFGFIQRLMEEWGLYWFFEHQGQQHKLVIVDNIGAHKPFLSASAHVVGYDQQTHENRKEYIAQFHHLQTLTSGRWVTNDYDFTRSRADILSLDSKPRHTSFNQQEIFDWPGNYGDTATGEHLARVRMEERGAAGSRSQGSAPVPTIVCGCVFTLDHYPLAKANCEYLVLGTELDCREITERTGTADFSVQCHFQVQPATKIYRHPRSVPRRRTYGPQTAIVVGPPGKEIWTDEYGRIKVRFLWDRYGKNRESDSCWMRVSQPWAGNYFGGICIPRVGHEVIIDFINGDPDRPLVMGSLYNNVTMPPWELPENATQSGWISRTPGGGRTNFNGLRFEDKPGLENYWEQAERDMNRLTKRDEEQVIGRSRAVTVGANDALSVAGESSMLVGGALGISVGGGQSDNVGGAKGINVGGAFMTAVGGYHSVVVGGAHQLAAGGAATMTAGGIFCINSANELVISAPLVRIIGSQQLVLQGGQVLINPGDCQNCGGGGGGGGGAIIGKPGIPGIIAGAGLGRLPTLPSPTESPTESPVPTETETPPWSPPLG</sequence>
<proteinExistence type="inferred from homology"/>
<evidence type="ECO:0000313" key="8">
    <source>
        <dbReference type="Proteomes" id="UP001596230"/>
    </source>
</evidence>
<dbReference type="Pfam" id="PF22178">
    <property type="entry name" value="Gp5_trimer_C"/>
    <property type="match status" value="1"/>
</dbReference>
<feature type="region of interest" description="Disordered" evidence="4">
    <location>
        <begin position="683"/>
        <end position="715"/>
    </location>
</feature>
<evidence type="ECO:0000259" key="5">
    <source>
        <dbReference type="Pfam" id="PF04717"/>
    </source>
</evidence>
<reference evidence="8" key="1">
    <citation type="journal article" date="2019" name="Int. J. Syst. Evol. Microbiol.">
        <title>The Global Catalogue of Microorganisms (GCM) 10K type strain sequencing project: providing services to taxonomists for standard genome sequencing and annotation.</title>
        <authorList>
            <consortium name="The Broad Institute Genomics Platform"/>
            <consortium name="The Broad Institute Genome Sequencing Center for Infectious Disease"/>
            <person name="Wu L."/>
            <person name="Ma J."/>
        </authorList>
    </citation>
    <scope>NUCLEOTIDE SEQUENCE [LARGE SCALE GENOMIC DNA]</scope>
    <source>
        <strain evidence="8">CGMCC 1.18518</strain>
    </source>
</reference>
<organism evidence="7 8">
    <name type="scientific">Tatumella terrea</name>
    <dbReference type="NCBI Taxonomy" id="419007"/>
    <lineage>
        <taxon>Bacteria</taxon>
        <taxon>Pseudomonadati</taxon>
        <taxon>Pseudomonadota</taxon>
        <taxon>Gammaproteobacteria</taxon>
        <taxon>Enterobacterales</taxon>
        <taxon>Erwiniaceae</taxon>
        <taxon>Tatumella</taxon>
    </lineage>
</organism>
<evidence type="ECO:0000256" key="2">
    <source>
        <dbReference type="ARBA" id="ARBA00005558"/>
    </source>
</evidence>
<dbReference type="Pfam" id="PF04717">
    <property type="entry name" value="Phage_base_V"/>
    <property type="match status" value="1"/>
</dbReference>
<dbReference type="Pfam" id="PF05954">
    <property type="entry name" value="Phage_GPD"/>
    <property type="match status" value="1"/>
</dbReference>
<dbReference type="InterPro" id="IPR054030">
    <property type="entry name" value="Gp5_Vgr_C"/>
</dbReference>
<gene>
    <name evidence="7" type="ORF">ACFP9W_08625</name>
</gene>
<evidence type="ECO:0000256" key="3">
    <source>
        <dbReference type="ARBA" id="ARBA00022525"/>
    </source>
</evidence>
<dbReference type="InterPro" id="IPR050708">
    <property type="entry name" value="T6SS_VgrG/RHS"/>
</dbReference>
<dbReference type="Gene3D" id="3.55.50.10">
    <property type="entry name" value="Baseplate protein-like domains"/>
    <property type="match status" value="1"/>
</dbReference>
<comment type="similarity">
    <text evidence="2">Belongs to the VgrG protein family.</text>
</comment>
<protein>
    <submittedName>
        <fullName evidence="7">Type VI secretion system Vgr family protein</fullName>
    </submittedName>
</protein>
<evidence type="ECO:0000313" key="7">
    <source>
        <dbReference type="EMBL" id="MFC6378150.1"/>
    </source>
</evidence>
<dbReference type="Gene3D" id="2.30.110.50">
    <property type="match status" value="1"/>
</dbReference>
<feature type="domain" description="Gp5/Type VI secretion system Vgr protein OB-fold" evidence="5">
    <location>
        <begin position="401"/>
        <end position="468"/>
    </location>
</feature>